<feature type="transmembrane region" description="Helical" evidence="4">
    <location>
        <begin position="533"/>
        <end position="555"/>
    </location>
</feature>
<dbReference type="Pfam" id="PF13641">
    <property type="entry name" value="Glyco_tranf_2_3"/>
    <property type="match status" value="1"/>
</dbReference>
<evidence type="ECO:0000313" key="5">
    <source>
        <dbReference type="EMBL" id="RDE08910.1"/>
    </source>
</evidence>
<dbReference type="AlphaFoldDB" id="A0A369W6D9"/>
<dbReference type="Proteomes" id="UP000253759">
    <property type="component" value="Unassembled WGS sequence"/>
</dbReference>
<feature type="transmembrane region" description="Helical" evidence="4">
    <location>
        <begin position="567"/>
        <end position="590"/>
    </location>
</feature>
<dbReference type="PANTHER" id="PTHR43630">
    <property type="entry name" value="POLY-BETA-1,6-N-ACETYL-D-GLUCOSAMINE SYNTHASE"/>
    <property type="match status" value="1"/>
</dbReference>
<keyword evidence="4" id="KW-0472">Membrane</keyword>
<accession>A0A369W6D9</accession>
<feature type="transmembrane region" description="Helical" evidence="4">
    <location>
        <begin position="493"/>
        <end position="513"/>
    </location>
</feature>
<organism evidence="5 6">
    <name type="scientific">Pelagibacterium lacus</name>
    <dbReference type="NCBI Taxonomy" id="2282655"/>
    <lineage>
        <taxon>Bacteria</taxon>
        <taxon>Pseudomonadati</taxon>
        <taxon>Pseudomonadota</taxon>
        <taxon>Alphaproteobacteria</taxon>
        <taxon>Hyphomicrobiales</taxon>
        <taxon>Devosiaceae</taxon>
        <taxon>Pelagibacterium</taxon>
    </lineage>
</organism>
<dbReference type="GO" id="GO:0016757">
    <property type="term" value="F:glycosyltransferase activity"/>
    <property type="evidence" value="ECO:0007669"/>
    <property type="project" value="UniProtKB-KW"/>
</dbReference>
<dbReference type="Gene3D" id="3.90.550.10">
    <property type="entry name" value="Spore Coat Polysaccharide Biosynthesis Protein SpsA, Chain A"/>
    <property type="match status" value="1"/>
</dbReference>
<evidence type="ECO:0000256" key="2">
    <source>
        <dbReference type="ARBA" id="ARBA00022676"/>
    </source>
</evidence>
<reference evidence="6" key="1">
    <citation type="submission" date="2018-07" db="EMBL/GenBank/DDBJ databases">
        <authorList>
            <person name="Liu B.-T."/>
            <person name="Du Z."/>
        </authorList>
    </citation>
    <scope>NUCLEOTIDE SEQUENCE [LARGE SCALE GENOMIC DNA]</scope>
    <source>
        <strain evidence="6">XYN52</strain>
    </source>
</reference>
<protein>
    <submittedName>
        <fullName evidence="5">Glycosyltransferase</fullName>
    </submittedName>
</protein>
<gene>
    <name evidence="5" type="ORF">DVH29_09160</name>
</gene>
<evidence type="ECO:0000256" key="1">
    <source>
        <dbReference type="ARBA" id="ARBA00006739"/>
    </source>
</evidence>
<comment type="similarity">
    <text evidence="1">Belongs to the glycosyltransferase 2 family.</text>
</comment>
<keyword evidence="4" id="KW-1133">Transmembrane helix</keyword>
<keyword evidence="2" id="KW-0328">Glycosyltransferase</keyword>
<name>A0A369W6D9_9HYPH</name>
<comment type="caution">
    <text evidence="5">The sequence shown here is derived from an EMBL/GenBank/DDBJ whole genome shotgun (WGS) entry which is preliminary data.</text>
</comment>
<keyword evidence="4" id="KW-0812">Transmembrane</keyword>
<evidence type="ECO:0000256" key="3">
    <source>
        <dbReference type="ARBA" id="ARBA00022679"/>
    </source>
</evidence>
<dbReference type="InterPro" id="IPR029044">
    <property type="entry name" value="Nucleotide-diphossugar_trans"/>
</dbReference>
<feature type="transmembrane region" description="Helical" evidence="4">
    <location>
        <begin position="176"/>
        <end position="196"/>
    </location>
</feature>
<keyword evidence="3 5" id="KW-0808">Transferase</keyword>
<keyword evidence="6" id="KW-1185">Reference proteome</keyword>
<evidence type="ECO:0000313" key="6">
    <source>
        <dbReference type="Proteomes" id="UP000253759"/>
    </source>
</evidence>
<dbReference type="PANTHER" id="PTHR43630:SF1">
    <property type="entry name" value="POLY-BETA-1,6-N-ACETYL-D-GLUCOSAMINE SYNTHASE"/>
    <property type="match status" value="1"/>
</dbReference>
<sequence>MGAISRKDRAEFLDGLVAPTSLADRGDEIMARAERLRVDPLAVAAHLALDAPDLIYRRAAAVLGLAFEDELADKLLTLEETADTDRLGQIASCRGVRGGREVLFFTPRLDQVMALRAGMGSHPRWRQRLCVVPPRALREGLAAANAQLLLTGSRQGLSRRYPLAGAHLDLPLTVRLGFVAFLLCAIAASAVTIPILQPLLLAPVAIALIAPSIFRLWAAFSLSDDGVLQARGLLADAALPSYAVLIPLRDEAHMVRQSADAMRRLDYPAEKLEIIFVVESASAETVLAARRETHDPRFSLLVVPEAPPHTKPKALNFALPLVRAERVVVFDAEDVPDPAQLRQAATLFAEDPQLECLQAELRITNGHRNWIAHMFAAEYAGHFGVLLPAIGRAGLPMPLGGTSNHFRTATLRKLGGWDAFNVTEDADLGIRMTRLGMKLASFAGITWEEAPETAGAWARQRSRWTKGWMQTVLVHSRRPANLLTDLGWKGLSAFYIFVGGMVLAIAMHGLFLVRTLMQLLADIVSGGTPAPLTLAGLLSLVIGYCGAAVVSVVALERLGRGGRLMVIVSLPAYWLLGWYALVLAAIELIIRPYHWAKTPHIGRGLAGSDAPQAPDLEVQHPSPTHLPQ</sequence>
<proteinExistence type="inferred from homology"/>
<dbReference type="EMBL" id="QQNH01000010">
    <property type="protein sequence ID" value="RDE08910.1"/>
    <property type="molecule type" value="Genomic_DNA"/>
</dbReference>
<dbReference type="SUPFAM" id="SSF53448">
    <property type="entry name" value="Nucleotide-diphospho-sugar transferases"/>
    <property type="match status" value="1"/>
</dbReference>
<feature type="transmembrane region" description="Helical" evidence="4">
    <location>
        <begin position="202"/>
        <end position="222"/>
    </location>
</feature>
<evidence type="ECO:0000256" key="4">
    <source>
        <dbReference type="SAM" id="Phobius"/>
    </source>
</evidence>